<feature type="compositionally biased region" description="Polar residues" evidence="1">
    <location>
        <begin position="13"/>
        <end position="25"/>
    </location>
</feature>
<name>A0A084SUS4_9BACT</name>
<organism evidence="2 3">
    <name type="scientific">Archangium violaceum Cb vi76</name>
    <dbReference type="NCBI Taxonomy" id="1406225"/>
    <lineage>
        <taxon>Bacteria</taxon>
        <taxon>Pseudomonadati</taxon>
        <taxon>Myxococcota</taxon>
        <taxon>Myxococcia</taxon>
        <taxon>Myxococcales</taxon>
        <taxon>Cystobacterineae</taxon>
        <taxon>Archangiaceae</taxon>
        <taxon>Archangium</taxon>
    </lineage>
</organism>
<dbReference type="EMBL" id="JPMI01000106">
    <property type="protein sequence ID" value="KFA92209.1"/>
    <property type="molecule type" value="Genomic_DNA"/>
</dbReference>
<feature type="region of interest" description="Disordered" evidence="1">
    <location>
        <begin position="1"/>
        <end position="60"/>
    </location>
</feature>
<evidence type="ECO:0000256" key="1">
    <source>
        <dbReference type="SAM" id="MobiDB-lite"/>
    </source>
</evidence>
<feature type="compositionally biased region" description="Basic and acidic residues" evidence="1">
    <location>
        <begin position="1"/>
        <end position="11"/>
    </location>
</feature>
<proteinExistence type="predicted"/>
<gene>
    <name evidence="2" type="ORF">Q664_16865</name>
</gene>
<dbReference type="AlphaFoldDB" id="A0A084SUS4"/>
<evidence type="ECO:0000313" key="2">
    <source>
        <dbReference type="EMBL" id="KFA92209.1"/>
    </source>
</evidence>
<accession>A0A084SUS4</accession>
<sequence length="60" mass="6539">MSKASTVEEKPSACTSNAWRPTGSHQADHTISKATHRGAWQRPARPGPSIRDMCMGRDCS</sequence>
<reference evidence="2 3" key="1">
    <citation type="submission" date="2014-07" db="EMBL/GenBank/DDBJ databases">
        <title>Draft Genome Sequence of Gephyronic Acid Producer, Cystobacter violaceus Strain Cb vi76.</title>
        <authorList>
            <person name="Stevens D.C."/>
            <person name="Young J."/>
            <person name="Carmichael R."/>
            <person name="Tan J."/>
            <person name="Taylor R.E."/>
        </authorList>
    </citation>
    <scope>NUCLEOTIDE SEQUENCE [LARGE SCALE GENOMIC DNA]</scope>
    <source>
        <strain evidence="2 3">Cb vi76</strain>
    </source>
</reference>
<evidence type="ECO:0000313" key="3">
    <source>
        <dbReference type="Proteomes" id="UP000028547"/>
    </source>
</evidence>
<dbReference type="Proteomes" id="UP000028547">
    <property type="component" value="Unassembled WGS sequence"/>
</dbReference>
<protein>
    <submittedName>
        <fullName evidence="2">Uncharacterized protein</fullName>
    </submittedName>
</protein>
<dbReference type="RefSeq" id="WP_043395725.1">
    <property type="nucleotide sequence ID" value="NZ_JPMI01000106.1"/>
</dbReference>
<comment type="caution">
    <text evidence="2">The sequence shown here is derived from an EMBL/GenBank/DDBJ whole genome shotgun (WGS) entry which is preliminary data.</text>
</comment>